<dbReference type="CDD" id="cd02696">
    <property type="entry name" value="MurNAc-LAA"/>
    <property type="match status" value="1"/>
</dbReference>
<name>A0ABS4SBN7_9BACI</name>
<feature type="domain" description="SH3b" evidence="5">
    <location>
        <begin position="106"/>
        <end position="170"/>
    </location>
</feature>
<evidence type="ECO:0000256" key="2">
    <source>
        <dbReference type="ARBA" id="ARBA00023316"/>
    </source>
</evidence>
<keyword evidence="1 6" id="KW-0378">Hydrolase</keyword>
<feature type="chain" id="PRO_5047329982" evidence="4">
    <location>
        <begin position="28"/>
        <end position="378"/>
    </location>
</feature>
<protein>
    <submittedName>
        <fullName evidence="6">N-acetylmuramoyl-L-alanine amidase</fullName>
        <ecNumber evidence="6">3.5.1.28</ecNumber>
    </submittedName>
</protein>
<organism evidence="6 7">
    <name type="scientific">Virgibacillus alimentarius</name>
    <dbReference type="NCBI Taxonomy" id="698769"/>
    <lineage>
        <taxon>Bacteria</taxon>
        <taxon>Bacillati</taxon>
        <taxon>Bacillota</taxon>
        <taxon>Bacilli</taxon>
        <taxon>Bacillales</taxon>
        <taxon>Bacillaceae</taxon>
        <taxon>Virgibacillus</taxon>
    </lineage>
</organism>
<dbReference type="PANTHER" id="PTHR30404:SF0">
    <property type="entry name" value="N-ACETYLMURAMOYL-L-ALANINE AMIDASE AMIC"/>
    <property type="match status" value="1"/>
</dbReference>
<dbReference type="GO" id="GO:0008745">
    <property type="term" value="F:N-acetylmuramoyl-L-alanine amidase activity"/>
    <property type="evidence" value="ECO:0007669"/>
    <property type="project" value="UniProtKB-EC"/>
</dbReference>
<feature type="region of interest" description="Disordered" evidence="3">
    <location>
        <begin position="171"/>
        <end position="199"/>
    </location>
</feature>
<dbReference type="InterPro" id="IPR050695">
    <property type="entry name" value="N-acetylmuramoyl_amidase_3"/>
</dbReference>
<dbReference type="SMART" id="SM00646">
    <property type="entry name" value="Ami_3"/>
    <property type="match status" value="1"/>
</dbReference>
<dbReference type="SMART" id="SM00287">
    <property type="entry name" value="SH3b"/>
    <property type="match status" value="2"/>
</dbReference>
<keyword evidence="4" id="KW-0732">Signal</keyword>
<dbReference type="RefSeq" id="WP_226371636.1">
    <property type="nucleotide sequence ID" value="NZ_JAGIKX010000041.1"/>
</dbReference>
<evidence type="ECO:0000259" key="5">
    <source>
        <dbReference type="PROSITE" id="PS51781"/>
    </source>
</evidence>
<evidence type="ECO:0000256" key="1">
    <source>
        <dbReference type="ARBA" id="ARBA00022801"/>
    </source>
</evidence>
<reference evidence="6 7" key="1">
    <citation type="submission" date="2021-03" db="EMBL/GenBank/DDBJ databases">
        <title>Genomic Encyclopedia of Type Strains, Phase IV (KMG-IV): sequencing the most valuable type-strain genomes for metagenomic binning, comparative biology and taxonomic classification.</title>
        <authorList>
            <person name="Goeker M."/>
        </authorList>
    </citation>
    <scope>NUCLEOTIDE SEQUENCE [LARGE SCALE GENOMIC DNA]</scope>
    <source>
        <strain evidence="6 7">DSM 25790</strain>
    </source>
</reference>
<dbReference type="Pfam" id="PF01520">
    <property type="entry name" value="Amidase_3"/>
    <property type="match status" value="1"/>
</dbReference>
<evidence type="ECO:0000313" key="6">
    <source>
        <dbReference type="EMBL" id="MBP2258912.1"/>
    </source>
</evidence>
<evidence type="ECO:0000256" key="4">
    <source>
        <dbReference type="SAM" id="SignalP"/>
    </source>
</evidence>
<dbReference type="EC" id="3.5.1.28" evidence="6"/>
<feature type="signal peptide" evidence="4">
    <location>
        <begin position="1"/>
        <end position="27"/>
    </location>
</feature>
<dbReference type="PROSITE" id="PS51781">
    <property type="entry name" value="SH3B"/>
    <property type="match status" value="2"/>
</dbReference>
<dbReference type="Pfam" id="PF08239">
    <property type="entry name" value="SH3_3"/>
    <property type="match status" value="2"/>
</dbReference>
<keyword evidence="2" id="KW-0961">Cell wall biogenesis/degradation</keyword>
<dbReference type="Gene3D" id="3.40.630.40">
    <property type="entry name" value="Zn-dependent exopeptidases"/>
    <property type="match status" value="1"/>
</dbReference>
<evidence type="ECO:0000256" key="3">
    <source>
        <dbReference type="SAM" id="MobiDB-lite"/>
    </source>
</evidence>
<evidence type="ECO:0000313" key="7">
    <source>
        <dbReference type="Proteomes" id="UP001519294"/>
    </source>
</evidence>
<keyword evidence="7" id="KW-1185">Reference proteome</keyword>
<sequence length="378" mass="41570">MKNTARLITFCLSFLLFFFIFLSDSHAENGRTYQVSTSSLNVRSTPSHSGEIIGRLNKGDKIVAFQEKHGWILTYYDGKEVWVASQFLAPAEGKTQSNDPNHVQQQQTNTVQVMENDVHIRSGAGTNHSIIGTANAGDTYNLKDTSGDWHQIALSGGSTGWIAAWLTNAQTASEQEQDTKTNSSNEEKSPSSEGTVASNGSLEGINIMLDPGHGGKDPGSIGVNRAPEKDLTLSITDRIAQSLRNAGATVIVTRTSDHYLSLDQRVDLSHSYNTHAFISLHYNAFPIETIRGFSTFYSSDRELANEIHSSIMQNINMQDRGVNQADFHVMRENNNPAILLELGFITNPDDLLMIQSGDYQNGLANGITNGLKNYFNSY</sequence>
<dbReference type="Gene3D" id="2.30.30.40">
    <property type="entry name" value="SH3 Domains"/>
    <property type="match status" value="2"/>
</dbReference>
<dbReference type="PANTHER" id="PTHR30404">
    <property type="entry name" value="N-ACETYLMURAMOYL-L-ALANINE AMIDASE"/>
    <property type="match status" value="1"/>
</dbReference>
<dbReference type="SUPFAM" id="SSF53187">
    <property type="entry name" value="Zn-dependent exopeptidases"/>
    <property type="match status" value="1"/>
</dbReference>
<feature type="domain" description="SH3b" evidence="5">
    <location>
        <begin position="30"/>
        <end position="92"/>
    </location>
</feature>
<dbReference type="InterPro" id="IPR003646">
    <property type="entry name" value="SH3-like_bac-type"/>
</dbReference>
<dbReference type="Proteomes" id="UP001519294">
    <property type="component" value="Unassembled WGS sequence"/>
</dbReference>
<accession>A0ABS4SBN7</accession>
<proteinExistence type="predicted"/>
<gene>
    <name evidence="6" type="ORF">J2Z81_002900</name>
</gene>
<dbReference type="InterPro" id="IPR002508">
    <property type="entry name" value="MurNAc-LAA_cat"/>
</dbReference>
<dbReference type="EMBL" id="JAGIKX010000041">
    <property type="protein sequence ID" value="MBP2258912.1"/>
    <property type="molecule type" value="Genomic_DNA"/>
</dbReference>
<comment type="caution">
    <text evidence="6">The sequence shown here is derived from an EMBL/GenBank/DDBJ whole genome shotgun (WGS) entry which is preliminary data.</text>
</comment>